<dbReference type="PROSITE" id="PS50238">
    <property type="entry name" value="RHOGAP"/>
    <property type="match status" value="1"/>
</dbReference>
<dbReference type="AlphaFoldDB" id="A0A9P6SN59"/>
<organism evidence="3 4">
    <name type="scientific">Hyphodiscus hymeniophilus</name>
    <dbReference type="NCBI Taxonomy" id="353542"/>
    <lineage>
        <taxon>Eukaryota</taxon>
        <taxon>Fungi</taxon>
        <taxon>Dikarya</taxon>
        <taxon>Ascomycota</taxon>
        <taxon>Pezizomycotina</taxon>
        <taxon>Leotiomycetes</taxon>
        <taxon>Helotiales</taxon>
        <taxon>Hyphodiscaceae</taxon>
        <taxon>Hyphodiscus</taxon>
    </lineage>
</organism>
<dbReference type="GO" id="GO:0007165">
    <property type="term" value="P:signal transduction"/>
    <property type="evidence" value="ECO:0007669"/>
    <property type="project" value="InterPro"/>
</dbReference>
<comment type="caution">
    <text evidence="3">The sequence shown here is derived from an EMBL/GenBank/DDBJ whole genome shotgun (WGS) entry which is preliminary data.</text>
</comment>
<dbReference type="InterPro" id="IPR031348">
    <property type="entry name" value="PigL_N"/>
</dbReference>
<keyword evidence="4" id="KW-1185">Reference proteome</keyword>
<proteinExistence type="predicted"/>
<gene>
    <name evidence="3" type="ORF">D0Z07_8699</name>
</gene>
<dbReference type="Pfam" id="PF00620">
    <property type="entry name" value="RhoGAP"/>
    <property type="match status" value="1"/>
</dbReference>
<dbReference type="GO" id="GO:0060237">
    <property type="term" value="P:regulation of fungal-type cell wall organization"/>
    <property type="evidence" value="ECO:0007669"/>
    <property type="project" value="TreeGrafter"/>
</dbReference>
<accession>A0A9P6SN59</accession>
<dbReference type="GO" id="GO:0005938">
    <property type="term" value="C:cell cortex"/>
    <property type="evidence" value="ECO:0007669"/>
    <property type="project" value="TreeGrafter"/>
</dbReference>
<dbReference type="Pfam" id="PF17111">
    <property type="entry name" value="PigL_N"/>
    <property type="match status" value="1"/>
</dbReference>
<evidence type="ECO:0000313" key="4">
    <source>
        <dbReference type="Proteomes" id="UP000785200"/>
    </source>
</evidence>
<dbReference type="InterPro" id="IPR000198">
    <property type="entry name" value="RhoGAP_dom"/>
</dbReference>
<dbReference type="OrthoDB" id="19923at2759"/>
<dbReference type="Proteomes" id="UP000785200">
    <property type="component" value="Unassembled WGS sequence"/>
</dbReference>
<dbReference type="PANTHER" id="PTHR15228">
    <property type="entry name" value="SPERMATHECAL PHYSIOLOGY VARIANT"/>
    <property type="match status" value="1"/>
</dbReference>
<feature type="domain" description="Rho-GAP" evidence="2">
    <location>
        <begin position="359"/>
        <end position="567"/>
    </location>
</feature>
<evidence type="ECO:0000313" key="3">
    <source>
        <dbReference type="EMBL" id="KAG0645569.1"/>
    </source>
</evidence>
<name>A0A9P6SN59_9HELO</name>
<reference evidence="3" key="1">
    <citation type="submission" date="2019-07" db="EMBL/GenBank/DDBJ databases">
        <title>Hyphodiscus hymeniophilus genome sequencing and assembly.</title>
        <authorList>
            <person name="Kramer G."/>
            <person name="Nodwell J."/>
        </authorList>
    </citation>
    <scope>NUCLEOTIDE SEQUENCE</scope>
    <source>
        <strain evidence="3">ATCC 34498</strain>
    </source>
</reference>
<dbReference type="SUPFAM" id="SSF48350">
    <property type="entry name" value="GTPase activation domain, GAP"/>
    <property type="match status" value="1"/>
</dbReference>
<dbReference type="SMART" id="SM00324">
    <property type="entry name" value="RhoGAP"/>
    <property type="match status" value="1"/>
</dbReference>
<dbReference type="GO" id="GO:0005096">
    <property type="term" value="F:GTPase activator activity"/>
    <property type="evidence" value="ECO:0007669"/>
    <property type="project" value="UniProtKB-KW"/>
</dbReference>
<dbReference type="Gene3D" id="1.10.555.10">
    <property type="entry name" value="Rho GTPase activation protein"/>
    <property type="match status" value="1"/>
</dbReference>
<protein>
    <submittedName>
        <fullName evidence="3">Rho-GTPase-activating 5</fullName>
    </submittedName>
</protein>
<dbReference type="EMBL" id="VNKQ01000018">
    <property type="protein sequence ID" value="KAG0645569.1"/>
    <property type="molecule type" value="Genomic_DNA"/>
</dbReference>
<dbReference type="PANTHER" id="PTHR15228:SF25">
    <property type="entry name" value="F-BAR DOMAIN-CONTAINING PROTEIN"/>
    <property type="match status" value="1"/>
</dbReference>
<sequence length="581" mass="64224">MDPLSVSMAIVGLLTAAQQISSAIGKLVSKSKSAPKDMQNVKSTVDTIRAVLLQLQMLLLGRAKVESQRTSLILVDQVVITLSACVSTFSELDVFVGTLGSDNELGLMDRIRWATKSKDILEHLQKLEMHKSSLTLMMTILTWQDFDPRVPEDAVDELSLMIRQVLDNHHILAQRLLSIEVGMNAEIPLTSHLPKAVEHVPETIQRNAGGFAFEEVLANSWVYKRSDRIDDGAFSAISSAGRTASWSMLSGLSLSDNISIIAVQALPVYAYDLSNSDVYQFGEFNDSKVELKNEASGNSYSSDLVETSRNFRGRLSKIAAGLTAKMIRKTSDTIETTPPKKGIFGVSLTESITYANVAISLIDEDGKAYIYGYVPIIVAKIGVYLKEKGCFSENIFAQSGSATRVRALEVAFDTPTRYGKGLDWSTGYHRDMAAGTEETHYDVYDAATCFLRYLKLLPEPVIPSNLYEQFTAAINDEDSFDEAKSIKALQEKLTYLPPLNRQLLLYLLDILAVFASKSEVNGMTSKRLVAAFQPALLSKPPREMSAEDHVRAADTMEFMVHNQDHFWIGMSHSASNSKKED</sequence>
<evidence type="ECO:0000256" key="1">
    <source>
        <dbReference type="ARBA" id="ARBA00022468"/>
    </source>
</evidence>
<dbReference type="InterPro" id="IPR051025">
    <property type="entry name" value="RhoGAP"/>
</dbReference>
<keyword evidence="1" id="KW-0343">GTPase activation</keyword>
<dbReference type="InterPro" id="IPR008936">
    <property type="entry name" value="Rho_GTPase_activation_prot"/>
</dbReference>
<evidence type="ECO:0000259" key="2">
    <source>
        <dbReference type="PROSITE" id="PS50238"/>
    </source>
</evidence>